<sequence length="171" mass="19711">MELSMLTPLYVRTFIIFVYLVRVSTQKTTCGKPPNCCYGFYNSNDSHCVACLAGYIGPNCSLSCRPPNYGFQCQSECKCKKEQYCNHIAGCQSTLDRRMEDLRNETTWPVDINDTFKDAGCSSRRRNEDSPWSFREKSMLITIIILAGISVLIIAIYFKLNIRKYERTKYD</sequence>
<dbReference type="GeneID" id="111104907"/>
<evidence type="ECO:0000256" key="2">
    <source>
        <dbReference type="SAM" id="SignalP"/>
    </source>
</evidence>
<dbReference type="RefSeq" id="XP_022294785.1">
    <property type="nucleotide sequence ID" value="XM_022439077.1"/>
</dbReference>
<gene>
    <name evidence="4" type="primary">LOC111104907</name>
</gene>
<evidence type="ECO:0000313" key="4">
    <source>
        <dbReference type="RefSeq" id="XP_022294785.1"/>
    </source>
</evidence>
<dbReference type="KEGG" id="cvn:111104907"/>
<dbReference type="Gene3D" id="2.170.300.10">
    <property type="entry name" value="Tie2 ligand-binding domain superfamily"/>
    <property type="match status" value="1"/>
</dbReference>
<protein>
    <submittedName>
        <fullName evidence="4">Uncharacterized protein LOC111104907</fullName>
    </submittedName>
</protein>
<keyword evidence="1" id="KW-0812">Transmembrane</keyword>
<evidence type="ECO:0000313" key="3">
    <source>
        <dbReference type="Proteomes" id="UP000694844"/>
    </source>
</evidence>
<dbReference type="Proteomes" id="UP000694844">
    <property type="component" value="Chromosome 7"/>
</dbReference>
<keyword evidence="1" id="KW-0472">Membrane</keyword>
<feature type="chain" id="PRO_5034973259" evidence="2">
    <location>
        <begin position="26"/>
        <end position="171"/>
    </location>
</feature>
<keyword evidence="2" id="KW-0732">Signal</keyword>
<name>A0A8B8AUC2_CRAVI</name>
<organism evidence="3 4">
    <name type="scientific">Crassostrea virginica</name>
    <name type="common">Eastern oyster</name>
    <dbReference type="NCBI Taxonomy" id="6565"/>
    <lineage>
        <taxon>Eukaryota</taxon>
        <taxon>Metazoa</taxon>
        <taxon>Spiralia</taxon>
        <taxon>Lophotrochozoa</taxon>
        <taxon>Mollusca</taxon>
        <taxon>Bivalvia</taxon>
        <taxon>Autobranchia</taxon>
        <taxon>Pteriomorphia</taxon>
        <taxon>Ostreida</taxon>
        <taxon>Ostreoidea</taxon>
        <taxon>Ostreidae</taxon>
        <taxon>Crassostrea</taxon>
    </lineage>
</organism>
<dbReference type="AlphaFoldDB" id="A0A8B8AUC2"/>
<proteinExistence type="predicted"/>
<evidence type="ECO:0000256" key="1">
    <source>
        <dbReference type="SAM" id="Phobius"/>
    </source>
</evidence>
<keyword evidence="1" id="KW-1133">Transmembrane helix</keyword>
<feature type="transmembrane region" description="Helical" evidence="1">
    <location>
        <begin position="139"/>
        <end position="160"/>
    </location>
</feature>
<keyword evidence="3" id="KW-1185">Reference proteome</keyword>
<reference evidence="4" key="1">
    <citation type="submission" date="2025-08" db="UniProtKB">
        <authorList>
            <consortium name="RefSeq"/>
        </authorList>
    </citation>
    <scope>IDENTIFICATION</scope>
    <source>
        <tissue evidence="4">Whole sample</tissue>
    </source>
</reference>
<accession>A0A8B8AUC2</accession>
<feature type="signal peptide" evidence="2">
    <location>
        <begin position="1"/>
        <end position="25"/>
    </location>
</feature>